<proteinExistence type="predicted"/>
<dbReference type="RefSeq" id="WP_116304294.1">
    <property type="nucleotide sequence ID" value="NZ_NFZV01000051.1"/>
</dbReference>
<dbReference type="Pfam" id="PF03864">
    <property type="entry name" value="Phage_cap_E"/>
    <property type="match status" value="1"/>
</dbReference>
<reference evidence="2" key="1">
    <citation type="submission" date="2017-05" db="EMBL/GenBank/DDBJ databases">
        <authorList>
            <person name="Sharma S."/>
            <person name="Sidhu C."/>
            <person name="Pinnaka A.K."/>
        </authorList>
    </citation>
    <scope>NUCLEOTIDE SEQUENCE [LARGE SCALE GENOMIC DNA]</scope>
    <source>
        <strain evidence="2">AK93</strain>
    </source>
</reference>
<accession>A0A3E0WT45</accession>
<organism evidence="1 2">
    <name type="scientific">Alkalilimnicola ehrlichii</name>
    <dbReference type="NCBI Taxonomy" id="351052"/>
    <lineage>
        <taxon>Bacteria</taxon>
        <taxon>Pseudomonadati</taxon>
        <taxon>Pseudomonadota</taxon>
        <taxon>Gammaproteobacteria</taxon>
        <taxon>Chromatiales</taxon>
        <taxon>Ectothiorhodospiraceae</taxon>
        <taxon>Alkalilimnicola</taxon>
    </lineage>
</organism>
<protein>
    <submittedName>
        <fullName evidence="1">Major capsid protein E</fullName>
    </submittedName>
</protein>
<name>A0A3E0WT45_9GAMM</name>
<dbReference type="OrthoDB" id="6388191at2"/>
<evidence type="ECO:0000313" key="2">
    <source>
        <dbReference type="Proteomes" id="UP000256763"/>
    </source>
</evidence>
<keyword evidence="2" id="KW-1185">Reference proteome</keyword>
<dbReference type="AlphaFoldDB" id="A0A3E0WT45"/>
<dbReference type="Proteomes" id="UP000256763">
    <property type="component" value="Unassembled WGS sequence"/>
</dbReference>
<dbReference type="EMBL" id="NFZW01000013">
    <property type="protein sequence ID" value="RFA35137.1"/>
    <property type="molecule type" value="Genomic_DNA"/>
</dbReference>
<dbReference type="InterPro" id="IPR005564">
    <property type="entry name" value="Major_capsid_GpE"/>
</dbReference>
<comment type="caution">
    <text evidence="1">The sequence shown here is derived from an EMBL/GenBank/DDBJ whole genome shotgun (WGS) entry which is preliminary data.</text>
</comment>
<gene>
    <name evidence="1" type="ORF">CAL65_13605</name>
</gene>
<sequence length="342" mass="38018">MATMDIFQQNAFSMVELTAAINKVPFQPSMLGSLGIFDPRPVRTTTVAVEEREGKLSLIQTSERGSPLDQRKNEKRKIRDFRTSRIATSDRIMADELQNIRAFGTETEMEQVQAEIARRLGGPTGLVRNIELTHENMRLGAVQGVVTDADGSVIYDWFQEFGIAQPDEINFALGTATTEVRTKCSQVVRQMLRAAKGAATPQTEVHAICGDQFYDMLISHKSVKETYLNYSAAADLRQGAAFESFRFGGIVFHNYRGTDDGSEVAVDTDKAKFFPVNAPGVFEAVFSPAETFDFVNTPGQRLYSMIIPDLERNMWADIEAYSYPLFMCTNPGMLQSARANGS</sequence>
<evidence type="ECO:0000313" key="1">
    <source>
        <dbReference type="EMBL" id="RFA35137.1"/>
    </source>
</evidence>